<accession>A0A167SE66</accession>
<name>A0A167SE66_CALVF</name>
<dbReference type="AlphaFoldDB" id="A0A167SE66"/>
<dbReference type="EMBL" id="KV417266">
    <property type="protein sequence ID" value="KZP01838.1"/>
    <property type="molecule type" value="Genomic_DNA"/>
</dbReference>
<gene>
    <name evidence="1" type="ORF">CALVIDRAFT_594511</name>
</gene>
<protein>
    <submittedName>
        <fullName evidence="1">Uncharacterized protein</fullName>
    </submittedName>
</protein>
<proteinExistence type="predicted"/>
<sequence length="242" mass="27906">MLPQLESLRILERASVEKIAQIVGPSPSASGYIRPLRSLAFAPRWSEKQQWAITYLENQYTVRSMWKAVIPDMQDLHTTDSDLEDMRRVGWGRTPLDDIYPTLKNFAVMAMTSGNLTHLSLSPDSSPDCQYHEWFAPYLEQIGKGIPSIRTLGIVIVEDSILRDWNKWKAAFAAFRNLEGLGPEWRHTNQRFFPSRFYRDPANHVLIQGLLIELGELCPRLTRVDDWIKVDGYWRKDGKDAS</sequence>
<evidence type="ECO:0000313" key="1">
    <source>
        <dbReference type="EMBL" id="KZP01838.1"/>
    </source>
</evidence>
<reference evidence="1 2" key="1">
    <citation type="journal article" date="2016" name="Mol. Biol. Evol.">
        <title>Comparative Genomics of Early-Diverging Mushroom-Forming Fungi Provides Insights into the Origins of Lignocellulose Decay Capabilities.</title>
        <authorList>
            <person name="Nagy L.G."/>
            <person name="Riley R."/>
            <person name="Tritt A."/>
            <person name="Adam C."/>
            <person name="Daum C."/>
            <person name="Floudas D."/>
            <person name="Sun H."/>
            <person name="Yadav J.S."/>
            <person name="Pangilinan J."/>
            <person name="Larsson K.H."/>
            <person name="Matsuura K."/>
            <person name="Barry K."/>
            <person name="Labutti K."/>
            <person name="Kuo R."/>
            <person name="Ohm R.A."/>
            <person name="Bhattacharya S.S."/>
            <person name="Shirouzu T."/>
            <person name="Yoshinaga Y."/>
            <person name="Martin F.M."/>
            <person name="Grigoriev I.V."/>
            <person name="Hibbett D.S."/>
        </authorList>
    </citation>
    <scope>NUCLEOTIDE SEQUENCE [LARGE SCALE GENOMIC DNA]</scope>
    <source>
        <strain evidence="1 2">TUFC12733</strain>
    </source>
</reference>
<organism evidence="1 2">
    <name type="scientific">Calocera viscosa (strain TUFC12733)</name>
    <dbReference type="NCBI Taxonomy" id="1330018"/>
    <lineage>
        <taxon>Eukaryota</taxon>
        <taxon>Fungi</taxon>
        <taxon>Dikarya</taxon>
        <taxon>Basidiomycota</taxon>
        <taxon>Agaricomycotina</taxon>
        <taxon>Dacrymycetes</taxon>
        <taxon>Dacrymycetales</taxon>
        <taxon>Dacrymycetaceae</taxon>
        <taxon>Calocera</taxon>
    </lineage>
</organism>
<evidence type="ECO:0000313" key="2">
    <source>
        <dbReference type="Proteomes" id="UP000076738"/>
    </source>
</evidence>
<dbReference type="Proteomes" id="UP000076738">
    <property type="component" value="Unassembled WGS sequence"/>
</dbReference>
<keyword evidence="2" id="KW-1185">Reference proteome</keyword>